<feature type="transmembrane region" description="Helical" evidence="1">
    <location>
        <begin position="100"/>
        <end position="121"/>
    </location>
</feature>
<feature type="transmembrane region" description="Helical" evidence="1">
    <location>
        <begin position="46"/>
        <end position="65"/>
    </location>
</feature>
<feature type="transmembrane region" description="Helical" evidence="1">
    <location>
        <begin position="282"/>
        <end position="300"/>
    </location>
</feature>
<dbReference type="Pfam" id="PF00892">
    <property type="entry name" value="EamA"/>
    <property type="match status" value="2"/>
</dbReference>
<evidence type="ECO:0000313" key="3">
    <source>
        <dbReference type="EMBL" id="MCV2871266.1"/>
    </source>
</evidence>
<reference evidence="3 4" key="1">
    <citation type="submission" date="2022-10" db="EMBL/GenBank/DDBJ databases">
        <title>Defluviimonas sp. nov., isolated from ocean surface sediments.</title>
        <authorList>
            <person name="He W."/>
            <person name="Wang L."/>
            <person name="Zhang D.-F."/>
        </authorList>
    </citation>
    <scope>NUCLEOTIDE SEQUENCE [LARGE SCALE GENOMIC DNA]</scope>
    <source>
        <strain evidence="3 4">WL0050</strain>
    </source>
</reference>
<keyword evidence="1" id="KW-0812">Transmembrane</keyword>
<keyword evidence="1" id="KW-1133">Transmembrane helix</keyword>
<name>A0ABT2ZJG4_9RHOB</name>
<sequence>MAQGDASAHAAGSRFLGLFFIIVAALFIGLMPNAAKLAYGEGANPIAVLVIRAVVAVTGLAVFLRMRGNMLSIPRPFVRKTALAGIAMLFSAGGGMSAVAYIDVSLASVLFFTFPFFVAAVNHFRGLTRLGRAEVICMILAFLGLALALGVSLENANLTGIALALVSSLGIAVTVLATTDTSIALGAVRANLHMTLWAGAYFILLAVLGPLTGAMQPMRFPANAVGWGWVLAAGVSFTLGYLFFFIAATILGATKASVLSILEPIMMIAFAVILVGETLSPLQALGVTLVFGSLIAFDLVPKRA</sequence>
<feature type="transmembrane region" description="Helical" evidence="1">
    <location>
        <begin position="229"/>
        <end position="251"/>
    </location>
</feature>
<evidence type="ECO:0000313" key="4">
    <source>
        <dbReference type="Proteomes" id="UP001652564"/>
    </source>
</evidence>
<evidence type="ECO:0000259" key="2">
    <source>
        <dbReference type="Pfam" id="PF00892"/>
    </source>
</evidence>
<feature type="transmembrane region" description="Helical" evidence="1">
    <location>
        <begin position="258"/>
        <end position="276"/>
    </location>
</feature>
<proteinExistence type="predicted"/>
<dbReference type="PANTHER" id="PTHR22911:SF137">
    <property type="entry name" value="SOLUTE CARRIER FAMILY 35 MEMBER G2-RELATED"/>
    <property type="match status" value="1"/>
</dbReference>
<feature type="domain" description="EamA" evidence="2">
    <location>
        <begin position="159"/>
        <end position="295"/>
    </location>
</feature>
<dbReference type="SUPFAM" id="SSF103481">
    <property type="entry name" value="Multidrug resistance efflux transporter EmrE"/>
    <property type="match status" value="2"/>
</dbReference>
<feature type="transmembrane region" description="Helical" evidence="1">
    <location>
        <begin position="77"/>
        <end position="94"/>
    </location>
</feature>
<accession>A0ABT2ZJG4</accession>
<comment type="caution">
    <text evidence="3">The sequence shown here is derived from an EMBL/GenBank/DDBJ whole genome shotgun (WGS) entry which is preliminary data.</text>
</comment>
<feature type="transmembrane region" description="Helical" evidence="1">
    <location>
        <begin position="190"/>
        <end position="209"/>
    </location>
</feature>
<feature type="transmembrane region" description="Helical" evidence="1">
    <location>
        <begin position="158"/>
        <end position="178"/>
    </location>
</feature>
<dbReference type="RefSeq" id="WP_263738447.1">
    <property type="nucleotide sequence ID" value="NZ_JAOWKZ010000001.1"/>
</dbReference>
<dbReference type="Proteomes" id="UP001652564">
    <property type="component" value="Unassembled WGS sequence"/>
</dbReference>
<dbReference type="EMBL" id="JAOWKZ010000001">
    <property type="protein sequence ID" value="MCV2871266.1"/>
    <property type="molecule type" value="Genomic_DNA"/>
</dbReference>
<organism evidence="3 4">
    <name type="scientific">Albidovulum litorale</name>
    <dbReference type="NCBI Taxonomy" id="2984134"/>
    <lineage>
        <taxon>Bacteria</taxon>
        <taxon>Pseudomonadati</taxon>
        <taxon>Pseudomonadota</taxon>
        <taxon>Alphaproteobacteria</taxon>
        <taxon>Rhodobacterales</taxon>
        <taxon>Paracoccaceae</taxon>
        <taxon>Albidovulum</taxon>
    </lineage>
</organism>
<evidence type="ECO:0000256" key="1">
    <source>
        <dbReference type="SAM" id="Phobius"/>
    </source>
</evidence>
<keyword evidence="4" id="KW-1185">Reference proteome</keyword>
<dbReference type="PANTHER" id="PTHR22911">
    <property type="entry name" value="ACYL-MALONYL CONDENSING ENZYME-RELATED"/>
    <property type="match status" value="1"/>
</dbReference>
<dbReference type="InterPro" id="IPR000620">
    <property type="entry name" value="EamA_dom"/>
</dbReference>
<feature type="domain" description="EamA" evidence="2">
    <location>
        <begin position="16"/>
        <end position="148"/>
    </location>
</feature>
<feature type="transmembrane region" description="Helical" evidence="1">
    <location>
        <begin position="15"/>
        <end position="34"/>
    </location>
</feature>
<keyword evidence="1" id="KW-0472">Membrane</keyword>
<dbReference type="InterPro" id="IPR037185">
    <property type="entry name" value="EmrE-like"/>
</dbReference>
<gene>
    <name evidence="3" type="ORF">OEZ71_03040</name>
</gene>
<feature type="transmembrane region" description="Helical" evidence="1">
    <location>
        <begin position="133"/>
        <end position="152"/>
    </location>
</feature>
<protein>
    <submittedName>
        <fullName evidence="3">DMT family transporter</fullName>
    </submittedName>
</protein>